<dbReference type="Proteomes" id="UP001296943">
    <property type="component" value="Unassembled WGS sequence"/>
</dbReference>
<comment type="caution">
    <text evidence="4">The sequence shown here is derived from an EMBL/GenBank/DDBJ whole genome shotgun (WGS) entry which is preliminary data.</text>
</comment>
<feature type="domain" description="PepSY" evidence="1">
    <location>
        <begin position="374"/>
        <end position="428"/>
    </location>
</feature>
<evidence type="ECO:0000259" key="1">
    <source>
        <dbReference type="Pfam" id="PF03413"/>
    </source>
</evidence>
<evidence type="ECO:0000313" key="5">
    <source>
        <dbReference type="Proteomes" id="UP001296943"/>
    </source>
</evidence>
<accession>A0ABS2MV87</accession>
<feature type="domain" description="Sporulation protein YpeB N-terminal" evidence="3">
    <location>
        <begin position="27"/>
        <end position="162"/>
    </location>
</feature>
<dbReference type="InterPro" id="IPR048402">
    <property type="entry name" value="YpeB_N"/>
</dbReference>
<dbReference type="Pfam" id="PF20769">
    <property type="entry name" value="YPEB_N"/>
    <property type="match status" value="1"/>
</dbReference>
<dbReference type="EMBL" id="JAFBDR010000001">
    <property type="protein sequence ID" value="MBM7569807.1"/>
    <property type="molecule type" value="Genomic_DNA"/>
</dbReference>
<dbReference type="InterPro" id="IPR014239">
    <property type="entry name" value="YpeB_PepSY1-2"/>
</dbReference>
<sequence>MFRWIVIVLLAIGVIGTGVWGYQEHQEKNAILVQAENNYQRSFHDLTYHIDLLHDKLGTTLAMNTKEQLSPQLIEIWRLTSEAQTDVGQLPLALLPFNKTEEFLANIGDFTYRTAVRDLENEPLTDKEVETLESLYEKSGDIEKELRKVQHMVLEENLRWMDVQVALATNDQQADNTIVDGFETVEETVKGYTEGNFGPSLTGTSKENHDYQFINGKEITEQQALEKVRELFDIDENTDITITKTGEGAKVPTYSGSYHTDDKSGYIDISTKGGHPLSLMVNREVSEPKISLFEGMEKANDYLSKLDFKNMEMFESSQYDNVGVYNFVYTEDDIRIYPDSVQVKVALDNGEILGLSSRDYFRNHQERNISEPTLTEEEAKDKVNPNVEIQEQSLAVVEDDLGEEVLAYRFLGTLGQDTYQIFIDANKGIEVQVEKLKVAENKYE</sequence>
<reference evidence="4 5" key="1">
    <citation type="submission" date="2021-01" db="EMBL/GenBank/DDBJ databases">
        <title>Genomic Encyclopedia of Type Strains, Phase IV (KMG-IV): sequencing the most valuable type-strain genomes for metagenomic binning, comparative biology and taxonomic classification.</title>
        <authorList>
            <person name="Goeker M."/>
        </authorList>
    </citation>
    <scope>NUCLEOTIDE SEQUENCE [LARGE SCALE GENOMIC DNA]</scope>
    <source>
        <strain evidence="4 5">DSM 23711</strain>
    </source>
</reference>
<evidence type="ECO:0000259" key="2">
    <source>
        <dbReference type="Pfam" id="PF14620"/>
    </source>
</evidence>
<gene>
    <name evidence="4" type="ORF">JOC48_000276</name>
</gene>
<dbReference type="InterPro" id="IPR025711">
    <property type="entry name" value="PepSY"/>
</dbReference>
<keyword evidence="5" id="KW-1185">Reference proteome</keyword>
<evidence type="ECO:0000259" key="3">
    <source>
        <dbReference type="Pfam" id="PF20769"/>
    </source>
</evidence>
<name>A0ABS2MV87_9BACI</name>
<proteinExistence type="predicted"/>
<evidence type="ECO:0000313" key="4">
    <source>
        <dbReference type="EMBL" id="MBM7569807.1"/>
    </source>
</evidence>
<organism evidence="4 5">
    <name type="scientific">Aquibacillus albus</name>
    <dbReference type="NCBI Taxonomy" id="1168171"/>
    <lineage>
        <taxon>Bacteria</taxon>
        <taxon>Bacillati</taxon>
        <taxon>Bacillota</taxon>
        <taxon>Bacilli</taxon>
        <taxon>Bacillales</taxon>
        <taxon>Bacillaceae</taxon>
        <taxon>Aquibacillus</taxon>
    </lineage>
</organism>
<dbReference type="Pfam" id="PF14620">
    <property type="entry name" value="YPEB_PepSY1-2"/>
    <property type="match status" value="1"/>
</dbReference>
<protein>
    <submittedName>
        <fullName evidence="4">Spore germination protein</fullName>
    </submittedName>
</protein>
<dbReference type="NCBIfam" id="TIGR02889">
    <property type="entry name" value="spore_YpeB"/>
    <property type="match status" value="1"/>
</dbReference>
<feature type="domain" description="Sporulation protein YpeB PepSY1 and PepSY2" evidence="2">
    <location>
        <begin position="180"/>
        <end position="369"/>
    </location>
</feature>
<dbReference type="RefSeq" id="WP_204497252.1">
    <property type="nucleotide sequence ID" value="NZ_JAFBDR010000001.1"/>
</dbReference>
<dbReference type="Pfam" id="PF03413">
    <property type="entry name" value="PepSY"/>
    <property type="match status" value="1"/>
</dbReference>